<evidence type="ECO:0000256" key="2">
    <source>
        <dbReference type="ARBA" id="ARBA00023002"/>
    </source>
</evidence>
<evidence type="ECO:0000313" key="4">
    <source>
        <dbReference type="Proteomes" id="UP001143304"/>
    </source>
</evidence>
<dbReference type="SUPFAM" id="SSF51735">
    <property type="entry name" value="NAD(P)-binding Rossmann-fold domains"/>
    <property type="match status" value="1"/>
</dbReference>
<evidence type="ECO:0000313" key="3">
    <source>
        <dbReference type="EMBL" id="MCX2976477.1"/>
    </source>
</evidence>
<dbReference type="PANTHER" id="PTHR43391">
    <property type="entry name" value="RETINOL DEHYDROGENASE-RELATED"/>
    <property type="match status" value="1"/>
</dbReference>
<comment type="similarity">
    <text evidence="1">Belongs to the short-chain dehydrogenases/reductases (SDR) family.</text>
</comment>
<dbReference type="InterPro" id="IPR036291">
    <property type="entry name" value="NAD(P)-bd_dom_sf"/>
</dbReference>
<dbReference type="PRINTS" id="PR00081">
    <property type="entry name" value="GDHRDH"/>
</dbReference>
<dbReference type="Proteomes" id="UP001143304">
    <property type="component" value="Unassembled WGS sequence"/>
</dbReference>
<dbReference type="EMBL" id="SHNO01000001">
    <property type="protein sequence ID" value="MCX2976477.1"/>
    <property type="molecule type" value="Genomic_DNA"/>
</dbReference>
<dbReference type="Gene3D" id="3.40.50.720">
    <property type="entry name" value="NAD(P)-binding Rossmann-like Domain"/>
    <property type="match status" value="1"/>
</dbReference>
<comment type="caution">
    <text evidence="3">The sequence shown here is derived from an EMBL/GenBank/DDBJ whole genome shotgun (WGS) entry which is preliminary data.</text>
</comment>
<accession>A0ABT3T2I6</accession>
<dbReference type="InterPro" id="IPR002347">
    <property type="entry name" value="SDR_fam"/>
</dbReference>
<sequence length="259" mass="28015">MQIKNKVIVVTGAGSGIGKALVSRFMSLEAQTVIAVDLHSDTAQQTAAECGCVAITADVGKEDDVRRVIEETERTAGPIDLFCSNAGVALGPDEQANNDEWQTSWDVNVMSHVYASRYLVPRMIKRGGGYFLITASAAGLLNQIGGAAYGTTKHAAVGFAEWLALTYAHQGIKVSMLCPQAVRTPMIANIDDQGSQAASGDGMIEPEQLAEIVVEHLEREAFLILTHREVKEYMTRKAADYDRWIGGMNRLFRKLAGIA</sequence>
<dbReference type="CDD" id="cd05233">
    <property type="entry name" value="SDR_c"/>
    <property type="match status" value="1"/>
</dbReference>
<gene>
    <name evidence="3" type="ORF">EYC82_03820</name>
</gene>
<keyword evidence="4" id="KW-1185">Reference proteome</keyword>
<dbReference type="PROSITE" id="PS00061">
    <property type="entry name" value="ADH_SHORT"/>
    <property type="match status" value="1"/>
</dbReference>
<reference evidence="3" key="1">
    <citation type="submission" date="2019-02" db="EMBL/GenBank/DDBJ databases">
        <authorList>
            <person name="Li S.-H."/>
        </authorList>
    </citation>
    <scope>NUCLEOTIDE SEQUENCE</scope>
    <source>
        <strain evidence="3">IMCC11814</strain>
    </source>
</reference>
<protein>
    <submittedName>
        <fullName evidence="3">SDR family oxidoreductase</fullName>
    </submittedName>
</protein>
<dbReference type="Pfam" id="PF00106">
    <property type="entry name" value="adh_short"/>
    <property type="match status" value="1"/>
</dbReference>
<proteinExistence type="inferred from homology"/>
<name>A0ABT3T2I6_9GAMM</name>
<evidence type="ECO:0000256" key="1">
    <source>
        <dbReference type="ARBA" id="ARBA00006484"/>
    </source>
</evidence>
<keyword evidence="2" id="KW-0560">Oxidoreductase</keyword>
<dbReference type="RefSeq" id="WP_279248228.1">
    <property type="nucleotide sequence ID" value="NZ_SHNO01000001.1"/>
</dbReference>
<dbReference type="InterPro" id="IPR020904">
    <property type="entry name" value="Sc_DH/Rdtase_CS"/>
</dbReference>
<organism evidence="3 4">
    <name type="scientific">Candidatus Marimicrobium litorale</name>
    <dbReference type="NCBI Taxonomy" id="2518991"/>
    <lineage>
        <taxon>Bacteria</taxon>
        <taxon>Pseudomonadati</taxon>
        <taxon>Pseudomonadota</taxon>
        <taxon>Gammaproteobacteria</taxon>
        <taxon>Cellvibrionales</taxon>
        <taxon>Halieaceae</taxon>
        <taxon>Marimicrobium</taxon>
    </lineage>
</organism>
<dbReference type="PANTHER" id="PTHR43391:SF26">
    <property type="entry name" value="BLL7251 PROTEIN"/>
    <property type="match status" value="1"/>
</dbReference>